<dbReference type="Proteomes" id="UP001183586">
    <property type="component" value="Unassembled WGS sequence"/>
</dbReference>
<sequence length="73" mass="7890">MSALDARIRRLAREEIGSGTDSVDGTGRVSQLEQAVTSLHGTVLRLEARVDELEKGTTPAPKRASRKTTEPSE</sequence>
<name>A0ABU2P829_9ACTN</name>
<accession>A0ABU2P829</accession>
<comment type="caution">
    <text evidence="2">The sequence shown here is derived from an EMBL/GenBank/DDBJ whole genome shotgun (WGS) entry which is preliminary data.</text>
</comment>
<protein>
    <submittedName>
        <fullName evidence="2">Uncharacterized protein</fullName>
    </submittedName>
</protein>
<feature type="region of interest" description="Disordered" evidence="1">
    <location>
        <begin position="51"/>
        <end position="73"/>
    </location>
</feature>
<evidence type="ECO:0000313" key="2">
    <source>
        <dbReference type="EMBL" id="MDT0387799.1"/>
    </source>
</evidence>
<keyword evidence="3" id="KW-1185">Reference proteome</keyword>
<proteinExistence type="predicted"/>
<dbReference type="RefSeq" id="WP_311680734.1">
    <property type="nucleotide sequence ID" value="NZ_JAVREU010000003.1"/>
</dbReference>
<evidence type="ECO:0000313" key="3">
    <source>
        <dbReference type="Proteomes" id="UP001183586"/>
    </source>
</evidence>
<organism evidence="2 3">
    <name type="scientific">Streptomyces dubilierae</name>
    <dbReference type="NCBI Taxonomy" id="3075533"/>
    <lineage>
        <taxon>Bacteria</taxon>
        <taxon>Bacillati</taxon>
        <taxon>Actinomycetota</taxon>
        <taxon>Actinomycetes</taxon>
        <taxon>Kitasatosporales</taxon>
        <taxon>Streptomycetaceae</taxon>
        <taxon>Streptomyces</taxon>
    </lineage>
</organism>
<dbReference type="EMBL" id="JAVREU010000003">
    <property type="protein sequence ID" value="MDT0387799.1"/>
    <property type="molecule type" value="Genomic_DNA"/>
</dbReference>
<gene>
    <name evidence="2" type="ORF">RM641_10215</name>
</gene>
<evidence type="ECO:0000256" key="1">
    <source>
        <dbReference type="SAM" id="MobiDB-lite"/>
    </source>
</evidence>
<reference evidence="3" key="1">
    <citation type="submission" date="2023-07" db="EMBL/GenBank/DDBJ databases">
        <title>30 novel species of actinomycetes from the DSMZ collection.</title>
        <authorList>
            <person name="Nouioui I."/>
        </authorList>
    </citation>
    <scope>NUCLEOTIDE SEQUENCE [LARGE SCALE GENOMIC DNA]</scope>
    <source>
        <strain evidence="3">DSM 41921</strain>
    </source>
</reference>